<dbReference type="Proteomes" id="UP000030661">
    <property type="component" value="Unassembled WGS sequence"/>
</dbReference>
<keyword evidence="3" id="KW-1185">Reference proteome</keyword>
<dbReference type="HOGENOM" id="CLU_1861256_0_0_0"/>
<dbReference type="AlphaFoldDB" id="A0A081BTY0"/>
<evidence type="ECO:0008006" key="4">
    <source>
        <dbReference type="Google" id="ProtNLM"/>
    </source>
</evidence>
<feature type="chain" id="PRO_5001755315" description="Lipoprotein" evidence="1">
    <location>
        <begin position="25"/>
        <end position="143"/>
    </location>
</feature>
<evidence type="ECO:0000313" key="2">
    <source>
        <dbReference type="EMBL" id="GAK55785.1"/>
    </source>
</evidence>
<reference evidence="2" key="1">
    <citation type="journal article" date="2015" name="PeerJ">
        <title>First genomic representation of candidate bacterial phylum KSB3 points to enhanced environmental sensing as a trigger of wastewater bulking.</title>
        <authorList>
            <person name="Sekiguchi Y."/>
            <person name="Ohashi A."/>
            <person name="Parks D.H."/>
            <person name="Yamauchi T."/>
            <person name="Tyson G.W."/>
            <person name="Hugenholtz P."/>
        </authorList>
    </citation>
    <scope>NUCLEOTIDE SEQUENCE [LARGE SCALE GENOMIC DNA]</scope>
</reference>
<dbReference type="PROSITE" id="PS51257">
    <property type="entry name" value="PROKAR_LIPOPROTEIN"/>
    <property type="match status" value="1"/>
</dbReference>
<evidence type="ECO:0000313" key="3">
    <source>
        <dbReference type="Proteomes" id="UP000030661"/>
    </source>
</evidence>
<organism evidence="2">
    <name type="scientific">Vecturithrix granuli</name>
    <dbReference type="NCBI Taxonomy" id="1499967"/>
    <lineage>
        <taxon>Bacteria</taxon>
        <taxon>Candidatus Moduliflexota</taxon>
        <taxon>Candidatus Vecturitrichia</taxon>
        <taxon>Candidatus Vecturitrichales</taxon>
        <taxon>Candidatus Vecturitrichaceae</taxon>
        <taxon>Candidatus Vecturithrix</taxon>
    </lineage>
</organism>
<name>A0A081BTY0_VECG1</name>
<accession>A0A081BTY0</accession>
<evidence type="ECO:0000256" key="1">
    <source>
        <dbReference type="SAM" id="SignalP"/>
    </source>
</evidence>
<sequence>MKKQVLLALRIVFVFTLCIGMLSGCDDDDNGNKNAITTAIDKPDASHGYIMNSLSYTVLIDIDEKEKFNLSLSPGMTVELRLKANKTHLLHAVVLNAQGRVMQEFVNSFYIDDVPLDNQLKDYLCSWYVELTSEYGFGNNLGT</sequence>
<dbReference type="EMBL" id="DF820464">
    <property type="protein sequence ID" value="GAK55785.1"/>
    <property type="molecule type" value="Genomic_DNA"/>
</dbReference>
<feature type="signal peptide" evidence="1">
    <location>
        <begin position="1"/>
        <end position="24"/>
    </location>
</feature>
<protein>
    <recommendedName>
        <fullName evidence="4">Lipoprotein</fullName>
    </recommendedName>
</protein>
<proteinExistence type="predicted"/>
<keyword evidence="1" id="KW-0732">Signal</keyword>
<gene>
    <name evidence="2" type="ORF">U27_02744</name>
</gene>